<dbReference type="InterPro" id="IPR036875">
    <property type="entry name" value="Znf_CCHC_sf"/>
</dbReference>
<evidence type="ECO:0000256" key="4">
    <source>
        <dbReference type="ARBA" id="ARBA00022801"/>
    </source>
</evidence>
<keyword evidence="10" id="KW-0862">Zinc</keyword>
<reference evidence="14 15" key="1">
    <citation type="journal article" date="2020" name="Mol. Plant">
        <title>The Chromosome-Based Rubber Tree Genome Provides New Insights into Spurge Genome Evolution and Rubber Biosynthesis.</title>
        <authorList>
            <person name="Liu J."/>
            <person name="Shi C."/>
            <person name="Shi C.C."/>
            <person name="Li W."/>
            <person name="Zhang Q.J."/>
            <person name="Zhang Y."/>
            <person name="Li K."/>
            <person name="Lu H.F."/>
            <person name="Shi C."/>
            <person name="Zhu S.T."/>
            <person name="Xiao Z.Y."/>
            <person name="Nan H."/>
            <person name="Yue Y."/>
            <person name="Zhu X.G."/>
            <person name="Wu Y."/>
            <person name="Hong X.N."/>
            <person name="Fan G.Y."/>
            <person name="Tong Y."/>
            <person name="Zhang D."/>
            <person name="Mao C.L."/>
            <person name="Liu Y.L."/>
            <person name="Hao S.J."/>
            <person name="Liu W.Q."/>
            <person name="Lv M.Q."/>
            <person name="Zhang H.B."/>
            <person name="Liu Y."/>
            <person name="Hu-Tang G.R."/>
            <person name="Wang J.P."/>
            <person name="Wang J.H."/>
            <person name="Sun Y.H."/>
            <person name="Ni S.B."/>
            <person name="Chen W.B."/>
            <person name="Zhang X.C."/>
            <person name="Jiao Y.N."/>
            <person name="Eichler E.E."/>
            <person name="Li G.H."/>
            <person name="Liu X."/>
            <person name="Gao L.Z."/>
        </authorList>
    </citation>
    <scope>NUCLEOTIDE SEQUENCE [LARGE SCALE GENOMIC DNA]</scope>
    <source>
        <strain evidence="15">cv. GT1</strain>
        <tissue evidence="14">Leaf</tissue>
    </source>
</reference>
<evidence type="ECO:0000313" key="15">
    <source>
        <dbReference type="Proteomes" id="UP000467840"/>
    </source>
</evidence>
<evidence type="ECO:0000256" key="7">
    <source>
        <dbReference type="ARBA" id="ARBA00022918"/>
    </source>
</evidence>
<name>A0A6A6M450_HEVBR</name>
<keyword evidence="7" id="KW-0695">RNA-directed DNA polymerase</keyword>
<evidence type="ECO:0000256" key="3">
    <source>
        <dbReference type="ARBA" id="ARBA00022759"/>
    </source>
</evidence>
<evidence type="ECO:0000256" key="6">
    <source>
        <dbReference type="ARBA" id="ARBA00022908"/>
    </source>
</evidence>
<evidence type="ECO:0000256" key="2">
    <source>
        <dbReference type="ARBA" id="ARBA00022723"/>
    </source>
</evidence>
<dbReference type="InterPro" id="IPR001584">
    <property type="entry name" value="Integrase_cat-core"/>
</dbReference>
<dbReference type="GO" id="GO:0003887">
    <property type="term" value="F:DNA-directed DNA polymerase activity"/>
    <property type="evidence" value="ECO:0007669"/>
    <property type="project" value="UniProtKB-KW"/>
</dbReference>
<keyword evidence="8" id="KW-0808">Transferase</keyword>
<evidence type="ECO:0000256" key="8">
    <source>
        <dbReference type="ARBA" id="ARBA00022932"/>
    </source>
</evidence>
<dbReference type="InterPro" id="IPR039537">
    <property type="entry name" value="Retrotran_Ty1/copia-like"/>
</dbReference>
<dbReference type="Proteomes" id="UP000467840">
    <property type="component" value="Chromosome 9"/>
</dbReference>
<keyword evidence="2" id="KW-0479">Metal-binding</keyword>
<keyword evidence="3" id="KW-0255">Endonuclease</keyword>
<dbReference type="GO" id="GO:0004519">
    <property type="term" value="F:endonuclease activity"/>
    <property type="evidence" value="ECO:0007669"/>
    <property type="project" value="UniProtKB-KW"/>
</dbReference>
<keyword evidence="6" id="KW-0229">DNA integration</keyword>
<dbReference type="SUPFAM" id="SSF57756">
    <property type="entry name" value="Retrovirus zinc finger-like domains"/>
    <property type="match status" value="1"/>
</dbReference>
<keyword evidence="9" id="KW-0233">DNA recombination</keyword>
<feature type="compositionally biased region" description="Basic and acidic residues" evidence="11">
    <location>
        <begin position="415"/>
        <end position="425"/>
    </location>
</feature>
<keyword evidence="10" id="KW-0863">Zinc-finger</keyword>
<dbReference type="PROSITE" id="PS50158">
    <property type="entry name" value="ZF_CCHC"/>
    <property type="match status" value="1"/>
</dbReference>
<keyword evidence="1" id="KW-0540">Nuclease</keyword>
<dbReference type="Gene3D" id="4.10.60.10">
    <property type="entry name" value="Zinc finger, CCHC-type"/>
    <property type="match status" value="1"/>
</dbReference>
<dbReference type="EMBL" id="JAAGAX010000008">
    <property type="protein sequence ID" value="KAF2307597.1"/>
    <property type="molecule type" value="Genomic_DNA"/>
</dbReference>
<comment type="caution">
    <text evidence="14">The sequence shown here is derived from an EMBL/GenBank/DDBJ whole genome shotgun (WGS) entry which is preliminary data.</text>
</comment>
<organism evidence="14 15">
    <name type="scientific">Hevea brasiliensis</name>
    <name type="common">Para rubber tree</name>
    <name type="synonym">Siphonia brasiliensis</name>
    <dbReference type="NCBI Taxonomy" id="3981"/>
    <lineage>
        <taxon>Eukaryota</taxon>
        <taxon>Viridiplantae</taxon>
        <taxon>Streptophyta</taxon>
        <taxon>Embryophyta</taxon>
        <taxon>Tracheophyta</taxon>
        <taxon>Spermatophyta</taxon>
        <taxon>Magnoliopsida</taxon>
        <taxon>eudicotyledons</taxon>
        <taxon>Gunneridae</taxon>
        <taxon>Pentapetalae</taxon>
        <taxon>rosids</taxon>
        <taxon>fabids</taxon>
        <taxon>Malpighiales</taxon>
        <taxon>Euphorbiaceae</taxon>
        <taxon>Crotonoideae</taxon>
        <taxon>Micrandreae</taxon>
        <taxon>Hevea</taxon>
    </lineage>
</organism>
<evidence type="ECO:0000256" key="9">
    <source>
        <dbReference type="ARBA" id="ARBA00023172"/>
    </source>
</evidence>
<dbReference type="PANTHER" id="PTHR42648">
    <property type="entry name" value="TRANSPOSASE, PUTATIVE-RELATED"/>
    <property type="match status" value="1"/>
</dbReference>
<keyword evidence="5" id="KW-0460">Magnesium</keyword>
<keyword evidence="8" id="KW-0239">DNA-directed DNA polymerase</keyword>
<dbReference type="InterPro" id="IPR001878">
    <property type="entry name" value="Znf_CCHC"/>
</dbReference>
<dbReference type="SMART" id="SM00343">
    <property type="entry name" value="ZnF_C2HC"/>
    <property type="match status" value="1"/>
</dbReference>
<evidence type="ECO:0000256" key="11">
    <source>
        <dbReference type="SAM" id="MobiDB-lite"/>
    </source>
</evidence>
<sequence length="425" mass="48198">MSTQGEMSISEYFLLVKSICAEISELDANEKISEARLRRFLIRGLKKEYTPFVTSIQGWAKQPLVEKLESLLSNQEALAKQMAKNFESEAVLISKEKHDKKNTSVGNKNNKEGPNVGKAATDNSQNPNIVKCYRCGKIGHIKKNCRVKLSKANVARDKEDGDQLKWEQCFTVEVAEGRDNVIVESTQVQALFNQEICRDKWIIDSGRSHHVTGNDSLLSKDVKVLNNVKTISTEVVTSGERKGSLFVTLAGEAYVKKTSQTKNATIWHARLGHLGYQLLQQISSKKLMDDLMGPTKIPSYSGYRYVIVLVDDFSRYTWVKFLKEKSEALLKFAEFRDAVEKEFGKKIKCLRSDNGGEYMLKDFFQYCSENVQKTTIQEVTLDGDQVNLQLCPENNMEVPIDDEFTASNISNSEDGEQRTSIRERR</sequence>
<keyword evidence="4" id="KW-0378">Hydrolase</keyword>
<evidence type="ECO:0000256" key="5">
    <source>
        <dbReference type="ARBA" id="ARBA00022842"/>
    </source>
</evidence>
<dbReference type="InterPro" id="IPR012337">
    <property type="entry name" value="RNaseH-like_sf"/>
</dbReference>
<keyword evidence="8" id="KW-0548">Nucleotidyltransferase</keyword>
<accession>A0A6A6M450</accession>
<feature type="domain" description="CCHC-type" evidence="12">
    <location>
        <begin position="131"/>
        <end position="146"/>
    </location>
</feature>
<dbReference type="InterPro" id="IPR036397">
    <property type="entry name" value="RNaseH_sf"/>
</dbReference>
<dbReference type="GO" id="GO:0003964">
    <property type="term" value="F:RNA-directed DNA polymerase activity"/>
    <property type="evidence" value="ECO:0007669"/>
    <property type="project" value="UniProtKB-KW"/>
</dbReference>
<gene>
    <name evidence="14" type="ORF">GH714_030039</name>
</gene>
<feature type="region of interest" description="Disordered" evidence="11">
    <location>
        <begin position="97"/>
        <end position="122"/>
    </location>
</feature>
<keyword evidence="15" id="KW-1185">Reference proteome</keyword>
<dbReference type="Pfam" id="PF00098">
    <property type="entry name" value="zf-CCHC"/>
    <property type="match status" value="1"/>
</dbReference>
<dbReference type="GO" id="GO:0008270">
    <property type="term" value="F:zinc ion binding"/>
    <property type="evidence" value="ECO:0007669"/>
    <property type="project" value="UniProtKB-KW"/>
</dbReference>
<dbReference type="GO" id="GO:0016787">
    <property type="term" value="F:hydrolase activity"/>
    <property type="evidence" value="ECO:0007669"/>
    <property type="project" value="UniProtKB-KW"/>
</dbReference>
<dbReference type="GO" id="GO:0003676">
    <property type="term" value="F:nucleic acid binding"/>
    <property type="evidence" value="ECO:0007669"/>
    <property type="project" value="InterPro"/>
</dbReference>
<evidence type="ECO:0000259" key="13">
    <source>
        <dbReference type="PROSITE" id="PS50994"/>
    </source>
</evidence>
<dbReference type="PANTHER" id="PTHR42648:SF11">
    <property type="entry name" value="TRANSPOSON TY4-P GAG-POL POLYPROTEIN"/>
    <property type="match status" value="1"/>
</dbReference>
<feature type="domain" description="Integrase catalytic" evidence="13">
    <location>
        <begin position="277"/>
        <end position="369"/>
    </location>
</feature>
<dbReference type="PROSITE" id="PS50994">
    <property type="entry name" value="INTEGRASE"/>
    <property type="match status" value="1"/>
</dbReference>
<evidence type="ECO:0008006" key="16">
    <source>
        <dbReference type="Google" id="ProtNLM"/>
    </source>
</evidence>
<dbReference type="SUPFAM" id="SSF53098">
    <property type="entry name" value="Ribonuclease H-like"/>
    <property type="match status" value="1"/>
</dbReference>
<evidence type="ECO:0000259" key="12">
    <source>
        <dbReference type="PROSITE" id="PS50158"/>
    </source>
</evidence>
<dbReference type="Pfam" id="PF00665">
    <property type="entry name" value="rve"/>
    <property type="match status" value="1"/>
</dbReference>
<protein>
    <recommendedName>
        <fullName evidence="16">CCHC-type domain-containing protein</fullName>
    </recommendedName>
</protein>
<evidence type="ECO:0000256" key="10">
    <source>
        <dbReference type="PROSITE-ProRule" id="PRU00047"/>
    </source>
</evidence>
<feature type="region of interest" description="Disordered" evidence="11">
    <location>
        <begin position="406"/>
        <end position="425"/>
    </location>
</feature>
<evidence type="ECO:0000313" key="14">
    <source>
        <dbReference type="EMBL" id="KAF2307597.1"/>
    </source>
</evidence>
<evidence type="ECO:0000256" key="1">
    <source>
        <dbReference type="ARBA" id="ARBA00022722"/>
    </source>
</evidence>
<dbReference type="Gene3D" id="3.30.420.10">
    <property type="entry name" value="Ribonuclease H-like superfamily/Ribonuclease H"/>
    <property type="match status" value="1"/>
</dbReference>
<dbReference type="GO" id="GO:0006310">
    <property type="term" value="P:DNA recombination"/>
    <property type="evidence" value="ECO:0007669"/>
    <property type="project" value="UniProtKB-KW"/>
</dbReference>
<proteinExistence type="predicted"/>
<dbReference type="AlphaFoldDB" id="A0A6A6M450"/>
<dbReference type="GO" id="GO:0015074">
    <property type="term" value="P:DNA integration"/>
    <property type="evidence" value="ECO:0007669"/>
    <property type="project" value="UniProtKB-KW"/>
</dbReference>